<sequence>MQYPVCPTPPLETLELRGRLRELPEWLPALHGLTRLYLRWSRIKNDPLISLQNLPYLMEFELSHAYEGDKLCFGASGFQKLKKLWLLSLNRLRLVIVEKGSMPLLQELYMSGCKSMEEVPSGMQHLASLQYMDFSDMAEGFVTKIESQREGGDKWNLNSKRKWM</sequence>
<comment type="caution">
    <text evidence="3">The sequence shown here is derived from an EMBL/GenBank/DDBJ whole genome shotgun (WGS) entry which is preliminary data.</text>
</comment>
<reference evidence="3" key="2">
    <citation type="journal article" date="2024" name="Plant">
        <title>Genomic evolution and insights into agronomic trait innovations of Sesamum species.</title>
        <authorList>
            <person name="Miao H."/>
            <person name="Wang L."/>
            <person name="Qu L."/>
            <person name="Liu H."/>
            <person name="Sun Y."/>
            <person name="Le M."/>
            <person name="Wang Q."/>
            <person name="Wei S."/>
            <person name="Zheng Y."/>
            <person name="Lin W."/>
            <person name="Duan Y."/>
            <person name="Cao H."/>
            <person name="Xiong S."/>
            <person name="Wang X."/>
            <person name="Wei L."/>
            <person name="Li C."/>
            <person name="Ma Q."/>
            <person name="Ju M."/>
            <person name="Zhao R."/>
            <person name="Li G."/>
            <person name="Mu C."/>
            <person name="Tian Q."/>
            <person name="Mei H."/>
            <person name="Zhang T."/>
            <person name="Gao T."/>
            <person name="Zhang H."/>
        </authorList>
    </citation>
    <scope>NUCLEOTIDE SEQUENCE</scope>
    <source>
        <strain evidence="3">G02</strain>
    </source>
</reference>
<evidence type="ECO:0000256" key="1">
    <source>
        <dbReference type="ARBA" id="ARBA00022737"/>
    </source>
</evidence>
<proteinExistence type="predicted"/>
<dbReference type="InterPro" id="IPR032675">
    <property type="entry name" value="LRR_dom_sf"/>
</dbReference>
<dbReference type="InterPro" id="IPR055414">
    <property type="entry name" value="LRR_R13L4/SHOC2-like"/>
</dbReference>
<dbReference type="AlphaFoldDB" id="A0AAW2LQF0"/>
<organism evidence="3">
    <name type="scientific">Sesamum radiatum</name>
    <name type="common">Black benniseed</name>
    <dbReference type="NCBI Taxonomy" id="300843"/>
    <lineage>
        <taxon>Eukaryota</taxon>
        <taxon>Viridiplantae</taxon>
        <taxon>Streptophyta</taxon>
        <taxon>Embryophyta</taxon>
        <taxon>Tracheophyta</taxon>
        <taxon>Spermatophyta</taxon>
        <taxon>Magnoliopsida</taxon>
        <taxon>eudicotyledons</taxon>
        <taxon>Gunneridae</taxon>
        <taxon>Pentapetalae</taxon>
        <taxon>asterids</taxon>
        <taxon>lamiids</taxon>
        <taxon>Lamiales</taxon>
        <taxon>Pedaliaceae</taxon>
        <taxon>Sesamum</taxon>
    </lineage>
</organism>
<feature type="domain" description="Disease resistance R13L4/SHOC-2-like LRR" evidence="2">
    <location>
        <begin position="6"/>
        <end position="134"/>
    </location>
</feature>
<gene>
    <name evidence="3" type="ORF">Sradi_5317700</name>
</gene>
<evidence type="ECO:0000259" key="2">
    <source>
        <dbReference type="Pfam" id="PF23598"/>
    </source>
</evidence>
<accession>A0AAW2LQF0</accession>
<protein>
    <recommendedName>
        <fullName evidence="2">Disease resistance R13L4/SHOC-2-like LRR domain-containing protein</fullName>
    </recommendedName>
</protein>
<evidence type="ECO:0000313" key="3">
    <source>
        <dbReference type="EMBL" id="KAL0320562.1"/>
    </source>
</evidence>
<keyword evidence="1" id="KW-0677">Repeat</keyword>
<dbReference type="SUPFAM" id="SSF52058">
    <property type="entry name" value="L domain-like"/>
    <property type="match status" value="1"/>
</dbReference>
<dbReference type="Gene3D" id="3.80.10.10">
    <property type="entry name" value="Ribonuclease Inhibitor"/>
    <property type="match status" value="1"/>
</dbReference>
<dbReference type="EMBL" id="JACGWJ010000024">
    <property type="protein sequence ID" value="KAL0320562.1"/>
    <property type="molecule type" value="Genomic_DNA"/>
</dbReference>
<dbReference type="Pfam" id="PF23598">
    <property type="entry name" value="LRR_14"/>
    <property type="match status" value="1"/>
</dbReference>
<name>A0AAW2LQF0_SESRA</name>
<reference evidence="3" key="1">
    <citation type="submission" date="2020-06" db="EMBL/GenBank/DDBJ databases">
        <authorList>
            <person name="Li T."/>
            <person name="Hu X."/>
            <person name="Zhang T."/>
            <person name="Song X."/>
            <person name="Zhang H."/>
            <person name="Dai N."/>
            <person name="Sheng W."/>
            <person name="Hou X."/>
            <person name="Wei L."/>
        </authorList>
    </citation>
    <scope>NUCLEOTIDE SEQUENCE</scope>
    <source>
        <strain evidence="3">G02</strain>
        <tissue evidence="3">Leaf</tissue>
    </source>
</reference>